<protein>
    <submittedName>
        <fullName evidence="3">Uncharacterized protein</fullName>
    </submittedName>
</protein>
<name>A0A165Y918_9AGAM</name>
<reference evidence="3 4" key="1">
    <citation type="journal article" date="2016" name="Mol. Biol. Evol.">
        <title>Comparative Genomics of Early-Diverging Mushroom-Forming Fungi Provides Insights into the Origins of Lignocellulose Decay Capabilities.</title>
        <authorList>
            <person name="Nagy L.G."/>
            <person name="Riley R."/>
            <person name="Tritt A."/>
            <person name="Adam C."/>
            <person name="Daum C."/>
            <person name="Floudas D."/>
            <person name="Sun H."/>
            <person name="Yadav J.S."/>
            <person name="Pangilinan J."/>
            <person name="Larsson K.H."/>
            <person name="Matsuura K."/>
            <person name="Barry K."/>
            <person name="Labutti K."/>
            <person name="Kuo R."/>
            <person name="Ohm R.A."/>
            <person name="Bhattacharya S.S."/>
            <person name="Shirouzu T."/>
            <person name="Yoshinaga Y."/>
            <person name="Martin F.M."/>
            <person name="Grigoriev I.V."/>
            <person name="Hibbett D.S."/>
        </authorList>
    </citation>
    <scope>NUCLEOTIDE SEQUENCE [LARGE SCALE GENOMIC DNA]</scope>
    <source>
        <strain evidence="3 4">HHB10207 ss-3</strain>
    </source>
</reference>
<dbReference type="EMBL" id="KV428275">
    <property type="protein sequence ID" value="KZT32994.1"/>
    <property type="molecule type" value="Genomic_DNA"/>
</dbReference>
<evidence type="ECO:0000313" key="3">
    <source>
        <dbReference type="EMBL" id="KZT33005.1"/>
    </source>
</evidence>
<dbReference type="Proteomes" id="UP000076798">
    <property type="component" value="Unassembled WGS sequence"/>
</dbReference>
<evidence type="ECO:0000313" key="4">
    <source>
        <dbReference type="Proteomes" id="UP000076798"/>
    </source>
</evidence>
<dbReference type="AlphaFoldDB" id="A0A165Y918"/>
<proteinExistence type="predicted"/>
<organism evidence="3 4">
    <name type="scientific">Sistotremastrum suecicum HHB10207 ss-3</name>
    <dbReference type="NCBI Taxonomy" id="1314776"/>
    <lineage>
        <taxon>Eukaryota</taxon>
        <taxon>Fungi</taxon>
        <taxon>Dikarya</taxon>
        <taxon>Basidiomycota</taxon>
        <taxon>Agaricomycotina</taxon>
        <taxon>Agaricomycetes</taxon>
        <taxon>Sistotremastrales</taxon>
        <taxon>Sistotremastraceae</taxon>
        <taxon>Sistotremastrum</taxon>
    </lineage>
</organism>
<sequence length="676" mass="76240">MSDVAESSSAASRRANPQNSTLSAWGIDRLSLCTLPYIYWGKVDTSSQQLEETELDMEPTQEEDVVAHRLPQWDISCMSAGGPDAHLLSFITGLYLYDVLKALCPIFFEISNFEAGLQDFGGNYHCAVSHGLRLDSTGNKLLQSEQGAIGSTEDPRSVPELIRQGEAIVAAQPDINSVFRVLHVRIRRAGAPSVVIKQFPDTTSPWWQDWRREQFFRSSYTTILVSKGHNGTDLHSNNEITALAESIHCKARKVLYLVENVKKKNRLHHLTFDDTHISLSNRTESQFRKEIKDRSEQSNHSTPLQKEILEHYASQLNMLGGSFPNQLVEAGNTMIQQKTTDILNIARERLKCTCILLSPRGLPAPSRLDGMQLTRLKNRVQSFISAFDSAEKLRDTPRLIRSQVLRLLPFTKSVYDYLLNTLPPDHPILEGITNREDPRLIMASNEWGDVLINEGPVRAGCQFRDGTLKRIIRQLELVLDGLADTLRAEFLAAFTDMFGSSTVQVLKSTVLDVEIKHRMSNVKARLNTEISMACNRWMDPGNDHIRQAYNSFHQWYSLIRRMIKADAEQAVTRSVPSLATELWDTVSSPDPTNELAVCAELRVRSEVMVEPIAANVTEILFAYFVNPIKEAITGRLSQDLSRWVTHAQLSKEDKTRAFDGIQRLLNVTSKNMPSIP</sequence>
<accession>A0A165Y918</accession>
<evidence type="ECO:0000313" key="1">
    <source>
        <dbReference type="EMBL" id="KZT31678.1"/>
    </source>
</evidence>
<evidence type="ECO:0000313" key="2">
    <source>
        <dbReference type="EMBL" id="KZT32994.1"/>
    </source>
</evidence>
<dbReference type="EMBL" id="KV428275">
    <property type="protein sequence ID" value="KZT33005.1"/>
    <property type="molecule type" value="Genomic_DNA"/>
</dbReference>
<dbReference type="EMBL" id="KV428492">
    <property type="protein sequence ID" value="KZT31678.1"/>
    <property type="molecule type" value="Genomic_DNA"/>
</dbReference>
<gene>
    <name evidence="2" type="ORF">SISSUDRAFT_1054737</name>
    <name evidence="3" type="ORF">SISSUDRAFT_1054762</name>
    <name evidence="1" type="ORF">SISSUDRAFT_1056353</name>
</gene>
<keyword evidence="4" id="KW-1185">Reference proteome</keyword>